<evidence type="ECO:0000256" key="1">
    <source>
        <dbReference type="SAM" id="MobiDB-lite"/>
    </source>
</evidence>
<keyword evidence="2" id="KW-1133">Transmembrane helix</keyword>
<organism evidence="3 4">
    <name type="scientific">Ancylostoma caninum</name>
    <name type="common">Dog hookworm</name>
    <dbReference type="NCBI Taxonomy" id="29170"/>
    <lineage>
        <taxon>Eukaryota</taxon>
        <taxon>Metazoa</taxon>
        <taxon>Ecdysozoa</taxon>
        <taxon>Nematoda</taxon>
        <taxon>Chromadorea</taxon>
        <taxon>Rhabditida</taxon>
        <taxon>Rhabditina</taxon>
        <taxon>Rhabditomorpha</taxon>
        <taxon>Strongyloidea</taxon>
        <taxon>Ancylostomatidae</taxon>
        <taxon>Ancylostomatinae</taxon>
        <taxon>Ancylostoma</taxon>
    </lineage>
</organism>
<name>A0A368EVX7_ANCCA</name>
<keyword evidence="4" id="KW-1185">Reference proteome</keyword>
<reference evidence="3 4" key="1">
    <citation type="submission" date="2014-10" db="EMBL/GenBank/DDBJ databases">
        <title>Draft genome of the hookworm Ancylostoma caninum.</title>
        <authorList>
            <person name="Mitreva M."/>
        </authorList>
    </citation>
    <scope>NUCLEOTIDE SEQUENCE [LARGE SCALE GENOMIC DNA]</scope>
    <source>
        <strain evidence="3 4">Baltimore</strain>
    </source>
</reference>
<comment type="caution">
    <text evidence="3">The sequence shown here is derived from an EMBL/GenBank/DDBJ whole genome shotgun (WGS) entry which is preliminary data.</text>
</comment>
<evidence type="ECO:0000313" key="3">
    <source>
        <dbReference type="EMBL" id="RCN23821.1"/>
    </source>
</evidence>
<dbReference type="EMBL" id="JOJR01024905">
    <property type="protein sequence ID" value="RCN23821.1"/>
    <property type="molecule type" value="Genomic_DNA"/>
</dbReference>
<feature type="region of interest" description="Disordered" evidence="1">
    <location>
        <begin position="75"/>
        <end position="97"/>
    </location>
</feature>
<proteinExistence type="predicted"/>
<keyword evidence="2" id="KW-0812">Transmembrane</keyword>
<dbReference type="AlphaFoldDB" id="A0A368EVX7"/>
<feature type="transmembrane region" description="Helical" evidence="2">
    <location>
        <begin position="29"/>
        <end position="52"/>
    </location>
</feature>
<evidence type="ECO:0000256" key="2">
    <source>
        <dbReference type="SAM" id="Phobius"/>
    </source>
</evidence>
<feature type="non-terminal residue" evidence="3">
    <location>
        <position position="1"/>
    </location>
</feature>
<sequence length="97" mass="11038">LVTVFKLIVGIFDPIGYLQFYEQVHHEELFYTVIITCIVRAVVILIAAALFWRVAIFHTTRRYFKTKAERASRRCSKSKAGGAGDEASGTEMLMRPI</sequence>
<keyword evidence="2" id="KW-0472">Membrane</keyword>
<accession>A0A368EVX7</accession>
<gene>
    <name evidence="3" type="ORF">ANCCAN_30490</name>
</gene>
<protein>
    <submittedName>
        <fullName evidence="3">Uncharacterized protein</fullName>
    </submittedName>
</protein>
<dbReference type="Proteomes" id="UP000252519">
    <property type="component" value="Unassembled WGS sequence"/>
</dbReference>
<evidence type="ECO:0000313" key="4">
    <source>
        <dbReference type="Proteomes" id="UP000252519"/>
    </source>
</evidence>